<organism evidence="1 2">
    <name type="scientific">Aliidiomarina soli</name>
    <dbReference type="NCBI Taxonomy" id="1928574"/>
    <lineage>
        <taxon>Bacteria</taxon>
        <taxon>Pseudomonadati</taxon>
        <taxon>Pseudomonadota</taxon>
        <taxon>Gammaproteobacteria</taxon>
        <taxon>Alteromonadales</taxon>
        <taxon>Idiomarinaceae</taxon>
        <taxon>Aliidiomarina</taxon>
    </lineage>
</organism>
<evidence type="ECO:0000313" key="1">
    <source>
        <dbReference type="EMBL" id="RUO32937.1"/>
    </source>
</evidence>
<keyword evidence="2" id="KW-1185">Reference proteome</keyword>
<evidence type="ECO:0008006" key="3">
    <source>
        <dbReference type="Google" id="ProtNLM"/>
    </source>
</evidence>
<dbReference type="Gene3D" id="3.40.50.1820">
    <property type="entry name" value="alpha/beta hydrolase"/>
    <property type="match status" value="1"/>
</dbReference>
<dbReference type="Proteomes" id="UP000287823">
    <property type="component" value="Unassembled WGS sequence"/>
</dbReference>
<comment type="caution">
    <text evidence="1">The sequence shown here is derived from an EMBL/GenBank/DDBJ whole genome shotgun (WGS) entry which is preliminary data.</text>
</comment>
<proteinExistence type="predicted"/>
<sequence length="320" mass="35558">MKQQGCLIVICLCWLTACSGLIERQMATHTGMRGAVITDFGQTERRLCLDDDVCVRVTDWGDLKQIENGEPLTELKLRADIYMNEAKLELDETFEFSGLTPSAPLLVIFPGYGMRADHMGMMALFMRSQGVQPLVVASPTEQDPFNFGVQGARDLAAIIAERYTDREVYLLGFSLGSLAVAEFSRIHQPAGAMVLAPLLDFDASAQRLIAMHRRSSVFARVIPPQSYVDGLQKLVENSQVDPAALTWGYAVEHLPDNSLVLGSTHDTLSHFAELEHEVRAQGREFTMIEFTQTAYLHPVMAMPLPDIQAAIRDWLNAQSQ</sequence>
<reference evidence="1 2" key="1">
    <citation type="journal article" date="2011" name="Front. Microbiol.">
        <title>Genomic signatures of strain selection and enhancement in Bacillus atrophaeus var. globigii, a historical biowarfare simulant.</title>
        <authorList>
            <person name="Gibbons H.S."/>
            <person name="Broomall S.M."/>
            <person name="McNew L.A."/>
            <person name="Daligault H."/>
            <person name="Chapman C."/>
            <person name="Bruce D."/>
            <person name="Karavis M."/>
            <person name="Krepps M."/>
            <person name="McGregor P.A."/>
            <person name="Hong C."/>
            <person name="Park K.H."/>
            <person name="Akmal A."/>
            <person name="Feldman A."/>
            <person name="Lin J.S."/>
            <person name="Chang W.E."/>
            <person name="Higgs B.W."/>
            <person name="Demirev P."/>
            <person name="Lindquist J."/>
            <person name="Liem A."/>
            <person name="Fochler E."/>
            <person name="Read T.D."/>
            <person name="Tapia R."/>
            <person name="Johnson S."/>
            <person name="Bishop-Lilly K.A."/>
            <person name="Detter C."/>
            <person name="Han C."/>
            <person name="Sozhamannan S."/>
            <person name="Rosenzweig C.N."/>
            <person name="Skowronski E.W."/>
        </authorList>
    </citation>
    <scope>NUCLEOTIDE SEQUENCE [LARGE SCALE GENOMIC DNA]</scope>
    <source>
        <strain evidence="1 2">Y4G10-17</strain>
    </source>
</reference>
<protein>
    <recommendedName>
        <fullName evidence="3">AB hydrolase-1 domain-containing protein</fullName>
    </recommendedName>
</protein>
<accession>A0A432WGV3</accession>
<name>A0A432WGV3_9GAMM</name>
<dbReference type="AlphaFoldDB" id="A0A432WGV3"/>
<dbReference type="PROSITE" id="PS51257">
    <property type="entry name" value="PROKAR_LIPOPROTEIN"/>
    <property type="match status" value="1"/>
</dbReference>
<dbReference type="EMBL" id="PIPO01000003">
    <property type="protein sequence ID" value="RUO32937.1"/>
    <property type="molecule type" value="Genomic_DNA"/>
</dbReference>
<evidence type="ECO:0000313" key="2">
    <source>
        <dbReference type="Proteomes" id="UP000287823"/>
    </source>
</evidence>
<dbReference type="InterPro" id="IPR029058">
    <property type="entry name" value="AB_hydrolase_fold"/>
</dbReference>
<dbReference type="RefSeq" id="WP_126798691.1">
    <property type="nucleotide sequence ID" value="NZ_PIPO01000003.1"/>
</dbReference>
<gene>
    <name evidence="1" type="ORF">CWE14_06730</name>
</gene>
<dbReference type="SUPFAM" id="SSF53474">
    <property type="entry name" value="alpha/beta-Hydrolases"/>
    <property type="match status" value="1"/>
</dbReference>